<proteinExistence type="predicted"/>
<evidence type="ECO:0000313" key="2">
    <source>
        <dbReference type="Proteomes" id="UP000829196"/>
    </source>
</evidence>
<organism evidence="1 2">
    <name type="scientific">Dendrobium nobile</name>
    <name type="common">Orchid</name>
    <dbReference type="NCBI Taxonomy" id="94219"/>
    <lineage>
        <taxon>Eukaryota</taxon>
        <taxon>Viridiplantae</taxon>
        <taxon>Streptophyta</taxon>
        <taxon>Embryophyta</taxon>
        <taxon>Tracheophyta</taxon>
        <taxon>Spermatophyta</taxon>
        <taxon>Magnoliopsida</taxon>
        <taxon>Liliopsida</taxon>
        <taxon>Asparagales</taxon>
        <taxon>Orchidaceae</taxon>
        <taxon>Epidendroideae</taxon>
        <taxon>Malaxideae</taxon>
        <taxon>Dendrobiinae</taxon>
        <taxon>Dendrobium</taxon>
    </lineage>
</organism>
<dbReference type="OrthoDB" id="10589715at2759"/>
<keyword evidence="2" id="KW-1185">Reference proteome</keyword>
<dbReference type="Proteomes" id="UP000829196">
    <property type="component" value="Unassembled WGS sequence"/>
</dbReference>
<protein>
    <submittedName>
        <fullName evidence="1">Uncharacterized protein</fullName>
    </submittedName>
</protein>
<name>A0A8T3C6Y4_DENNO</name>
<gene>
    <name evidence="1" type="ORF">KFK09_001320</name>
</gene>
<sequence>MILGSLDLSRRATRFDYKHVMIGDRLVTQIVVRSFQKCFESLIWTHLGLD</sequence>
<reference evidence="1" key="1">
    <citation type="journal article" date="2022" name="Front. Genet.">
        <title>Chromosome-Scale Assembly of the Dendrobium nobile Genome Provides Insights Into the Molecular Mechanism of the Biosynthesis of the Medicinal Active Ingredient of Dendrobium.</title>
        <authorList>
            <person name="Xu Q."/>
            <person name="Niu S.-C."/>
            <person name="Li K.-L."/>
            <person name="Zheng P.-J."/>
            <person name="Zhang X.-J."/>
            <person name="Jia Y."/>
            <person name="Liu Y."/>
            <person name="Niu Y.-X."/>
            <person name="Yu L.-H."/>
            <person name="Chen D.-F."/>
            <person name="Zhang G.-Q."/>
        </authorList>
    </citation>
    <scope>NUCLEOTIDE SEQUENCE</scope>
    <source>
        <tissue evidence="1">Leaf</tissue>
    </source>
</reference>
<accession>A0A8T3C6Y4</accession>
<comment type="caution">
    <text evidence="1">The sequence shown here is derived from an EMBL/GenBank/DDBJ whole genome shotgun (WGS) entry which is preliminary data.</text>
</comment>
<evidence type="ECO:0000313" key="1">
    <source>
        <dbReference type="EMBL" id="KAI0528777.1"/>
    </source>
</evidence>
<dbReference type="EMBL" id="JAGYWB010000002">
    <property type="protein sequence ID" value="KAI0528777.1"/>
    <property type="molecule type" value="Genomic_DNA"/>
</dbReference>
<dbReference type="AlphaFoldDB" id="A0A8T3C6Y4"/>